<comment type="caution">
    <text evidence="1">The sequence shown here is derived from an EMBL/GenBank/DDBJ whole genome shotgun (WGS) entry which is preliminary data.</text>
</comment>
<protein>
    <submittedName>
        <fullName evidence="1">Uncharacterized protein</fullName>
    </submittedName>
</protein>
<dbReference type="AlphaFoldDB" id="A0A7Y2E8Q5"/>
<evidence type="ECO:0000313" key="1">
    <source>
        <dbReference type="EMBL" id="NNF07261.1"/>
    </source>
</evidence>
<proteinExistence type="predicted"/>
<accession>A0A7Y2E8Q5</accession>
<dbReference type="EMBL" id="JABDJR010000438">
    <property type="protein sequence ID" value="NNF07261.1"/>
    <property type="molecule type" value="Genomic_DNA"/>
</dbReference>
<name>A0A7Y2E8Q5_UNCEI</name>
<sequence>MSQAELKEGVTTLFGEPFYLIPNIDRIDPFFMSVASDTDCWMFLTSRGGLTAGRIDAERSLFPYETVDKLQHGHFHTGPQTVIRLAGNLEEHWEPLNPHFDGSSRYARNIYKSTLGNWIVFEETHVDWNLRFRYDWRACERFGWVRTVHVENLGEGRVQIDVLDGIRNILPFGAPLALYQSTSSLVDAYKQV</sequence>
<evidence type="ECO:0000313" key="2">
    <source>
        <dbReference type="Proteomes" id="UP000547674"/>
    </source>
</evidence>
<gene>
    <name evidence="1" type="ORF">HKN21_10920</name>
</gene>
<dbReference type="Proteomes" id="UP000547674">
    <property type="component" value="Unassembled WGS sequence"/>
</dbReference>
<feature type="non-terminal residue" evidence="1">
    <location>
        <position position="192"/>
    </location>
</feature>
<organism evidence="1 2">
    <name type="scientific">Eiseniibacteriota bacterium</name>
    <dbReference type="NCBI Taxonomy" id="2212470"/>
    <lineage>
        <taxon>Bacteria</taxon>
        <taxon>Candidatus Eiseniibacteriota</taxon>
    </lineage>
</organism>
<reference evidence="1 2" key="1">
    <citation type="submission" date="2020-03" db="EMBL/GenBank/DDBJ databases">
        <title>Metabolic flexibility allows generalist bacteria to become dominant in a frequently disturbed ecosystem.</title>
        <authorList>
            <person name="Chen Y.-J."/>
            <person name="Leung P.M."/>
            <person name="Bay S.K."/>
            <person name="Hugenholtz P."/>
            <person name="Kessler A.J."/>
            <person name="Shelley G."/>
            <person name="Waite D.W."/>
            <person name="Cook P.L."/>
            <person name="Greening C."/>
        </authorList>
    </citation>
    <scope>NUCLEOTIDE SEQUENCE [LARGE SCALE GENOMIC DNA]</scope>
    <source>
        <strain evidence="1">SS_bin_28</strain>
    </source>
</reference>